<dbReference type="PANTHER" id="PTHR30136:SF24">
    <property type="entry name" value="HTH-TYPE TRANSCRIPTIONAL REPRESSOR ALLR"/>
    <property type="match status" value="1"/>
</dbReference>
<dbReference type="InterPro" id="IPR014757">
    <property type="entry name" value="Tscrpt_reg_IclR_C"/>
</dbReference>
<sequence>MTRESSLTLDRGLALLQAVADTGGEAATISQLAATIGTSRAAVYRLLVPLAERGLVWRDGSKVRLGAGVLRLAGQMLPQLRDVARPVLRGLAESVGVTAHLSVAEGDQLHVIAVAEPSWTSFHVAYRIGSRHPISRGAAGKALALRPRGREWAAATGEPQPGTFGVAAPVRGVTGLRASVGVVALEAMDNASVGPQVARAAGELADVLRG</sequence>
<gene>
    <name evidence="6" type="ORF">FHU38_004931</name>
</gene>
<dbReference type="Gene3D" id="1.10.10.10">
    <property type="entry name" value="Winged helix-like DNA-binding domain superfamily/Winged helix DNA-binding domain"/>
    <property type="match status" value="1"/>
</dbReference>
<evidence type="ECO:0000259" key="4">
    <source>
        <dbReference type="PROSITE" id="PS51077"/>
    </source>
</evidence>
<protein>
    <submittedName>
        <fullName evidence="6">DNA-binding IclR family transcriptional regulator</fullName>
    </submittedName>
</protein>
<dbReference type="Pfam" id="PF09339">
    <property type="entry name" value="HTH_IclR"/>
    <property type="match status" value="1"/>
</dbReference>
<dbReference type="AlphaFoldDB" id="A0A7X5ZTQ0"/>
<dbReference type="Proteomes" id="UP000545493">
    <property type="component" value="Unassembled WGS sequence"/>
</dbReference>
<dbReference type="Pfam" id="PF01614">
    <property type="entry name" value="IclR_C"/>
    <property type="match status" value="1"/>
</dbReference>
<dbReference type="EMBL" id="JAAOYM010000002">
    <property type="protein sequence ID" value="NIJ14530.1"/>
    <property type="molecule type" value="Genomic_DNA"/>
</dbReference>
<reference evidence="6 7" key="1">
    <citation type="submission" date="2020-03" db="EMBL/GenBank/DDBJ databases">
        <title>Sequencing the genomes of 1000 actinobacteria strains.</title>
        <authorList>
            <person name="Klenk H.-P."/>
        </authorList>
    </citation>
    <scope>NUCLEOTIDE SEQUENCE [LARGE SCALE GENOMIC DNA]</scope>
    <source>
        <strain evidence="6 7">DSM 45685</strain>
    </source>
</reference>
<dbReference type="GO" id="GO:0003700">
    <property type="term" value="F:DNA-binding transcription factor activity"/>
    <property type="evidence" value="ECO:0007669"/>
    <property type="project" value="TreeGrafter"/>
</dbReference>
<name>A0A7X5ZTQ0_9PSEU</name>
<feature type="domain" description="IclR-ED" evidence="5">
    <location>
        <begin position="68"/>
        <end position="210"/>
    </location>
</feature>
<dbReference type="GO" id="GO:0045892">
    <property type="term" value="P:negative regulation of DNA-templated transcription"/>
    <property type="evidence" value="ECO:0007669"/>
    <property type="project" value="TreeGrafter"/>
</dbReference>
<evidence type="ECO:0000256" key="3">
    <source>
        <dbReference type="ARBA" id="ARBA00023163"/>
    </source>
</evidence>
<evidence type="ECO:0000259" key="5">
    <source>
        <dbReference type="PROSITE" id="PS51078"/>
    </source>
</evidence>
<dbReference type="InterPro" id="IPR036388">
    <property type="entry name" value="WH-like_DNA-bd_sf"/>
</dbReference>
<dbReference type="InterPro" id="IPR005471">
    <property type="entry name" value="Tscrpt_reg_IclR_N"/>
</dbReference>
<dbReference type="SUPFAM" id="SSF55781">
    <property type="entry name" value="GAF domain-like"/>
    <property type="match status" value="1"/>
</dbReference>
<dbReference type="GO" id="GO:0003677">
    <property type="term" value="F:DNA binding"/>
    <property type="evidence" value="ECO:0007669"/>
    <property type="project" value="UniProtKB-KW"/>
</dbReference>
<comment type="caution">
    <text evidence="6">The sequence shown here is derived from an EMBL/GenBank/DDBJ whole genome shotgun (WGS) entry which is preliminary data.</text>
</comment>
<dbReference type="InterPro" id="IPR050707">
    <property type="entry name" value="HTH_MetabolicPath_Reg"/>
</dbReference>
<dbReference type="PROSITE" id="PS51077">
    <property type="entry name" value="HTH_ICLR"/>
    <property type="match status" value="1"/>
</dbReference>
<dbReference type="SUPFAM" id="SSF46785">
    <property type="entry name" value="Winged helix' DNA-binding domain"/>
    <property type="match status" value="1"/>
</dbReference>
<dbReference type="SMART" id="SM00346">
    <property type="entry name" value="HTH_ICLR"/>
    <property type="match status" value="1"/>
</dbReference>
<dbReference type="PANTHER" id="PTHR30136">
    <property type="entry name" value="HELIX-TURN-HELIX TRANSCRIPTIONAL REGULATOR, ICLR FAMILY"/>
    <property type="match status" value="1"/>
</dbReference>
<evidence type="ECO:0000256" key="1">
    <source>
        <dbReference type="ARBA" id="ARBA00023015"/>
    </source>
</evidence>
<evidence type="ECO:0000256" key="2">
    <source>
        <dbReference type="ARBA" id="ARBA00023125"/>
    </source>
</evidence>
<keyword evidence="3" id="KW-0804">Transcription</keyword>
<dbReference type="PROSITE" id="PS51078">
    <property type="entry name" value="ICLR_ED"/>
    <property type="match status" value="1"/>
</dbReference>
<proteinExistence type="predicted"/>
<dbReference type="InterPro" id="IPR036390">
    <property type="entry name" value="WH_DNA-bd_sf"/>
</dbReference>
<keyword evidence="2 6" id="KW-0238">DNA-binding</keyword>
<organism evidence="6 7">
    <name type="scientific">Saccharomonospora amisosensis</name>
    <dbReference type="NCBI Taxonomy" id="1128677"/>
    <lineage>
        <taxon>Bacteria</taxon>
        <taxon>Bacillati</taxon>
        <taxon>Actinomycetota</taxon>
        <taxon>Actinomycetes</taxon>
        <taxon>Pseudonocardiales</taxon>
        <taxon>Pseudonocardiaceae</taxon>
        <taxon>Saccharomonospora</taxon>
    </lineage>
</organism>
<evidence type="ECO:0000313" key="7">
    <source>
        <dbReference type="Proteomes" id="UP000545493"/>
    </source>
</evidence>
<dbReference type="RefSeq" id="WP_167176741.1">
    <property type="nucleotide sequence ID" value="NZ_JAAOYM010000002.1"/>
</dbReference>
<accession>A0A7X5ZTQ0</accession>
<dbReference type="InterPro" id="IPR029016">
    <property type="entry name" value="GAF-like_dom_sf"/>
</dbReference>
<keyword evidence="7" id="KW-1185">Reference proteome</keyword>
<evidence type="ECO:0000313" key="6">
    <source>
        <dbReference type="EMBL" id="NIJ14530.1"/>
    </source>
</evidence>
<feature type="domain" description="HTH iclR-type" evidence="4">
    <location>
        <begin position="6"/>
        <end position="67"/>
    </location>
</feature>
<dbReference type="Gene3D" id="3.30.450.40">
    <property type="match status" value="1"/>
</dbReference>
<keyword evidence="1" id="KW-0805">Transcription regulation</keyword>